<keyword evidence="6 9" id="KW-0326">Glycosidase</keyword>
<evidence type="ECO:0000256" key="1">
    <source>
        <dbReference type="ARBA" id="ARBA00004191"/>
    </source>
</evidence>
<dbReference type="InterPro" id="IPR000719">
    <property type="entry name" value="Prot_kinase_dom"/>
</dbReference>
<dbReference type="SMART" id="SM00710">
    <property type="entry name" value="PbH1"/>
    <property type="match status" value="5"/>
</dbReference>
<dbReference type="GO" id="GO:0004650">
    <property type="term" value="F:polygalacturonase activity"/>
    <property type="evidence" value="ECO:0007669"/>
    <property type="project" value="InterPro"/>
</dbReference>
<feature type="chain" id="PRO_5004049324" description="Protein kinase domain-containing protein" evidence="10">
    <location>
        <begin position="24"/>
        <end position="474"/>
    </location>
</feature>
<dbReference type="PROSITE" id="PS00502">
    <property type="entry name" value="POLYGALACTURONASE"/>
    <property type="match status" value="1"/>
</dbReference>
<proteinExistence type="inferred from homology"/>
<accession>M4C7Z9</accession>
<evidence type="ECO:0000256" key="9">
    <source>
        <dbReference type="RuleBase" id="RU361169"/>
    </source>
</evidence>
<dbReference type="Pfam" id="PF00295">
    <property type="entry name" value="Glyco_hydro_28"/>
    <property type="match status" value="1"/>
</dbReference>
<evidence type="ECO:0000256" key="10">
    <source>
        <dbReference type="SAM" id="SignalP"/>
    </source>
</evidence>
<dbReference type="SUPFAM" id="SSF51126">
    <property type="entry name" value="Pectin lyase-like"/>
    <property type="match status" value="1"/>
</dbReference>
<keyword evidence="13" id="KW-1185">Reference proteome</keyword>
<dbReference type="Proteomes" id="UP000011750">
    <property type="component" value="Chromosome A03"/>
</dbReference>
<keyword evidence="4" id="KW-0964">Secreted</keyword>
<protein>
    <recommendedName>
        <fullName evidence="11">Protein kinase domain-containing protein</fullName>
    </recommendedName>
</protein>
<dbReference type="GO" id="GO:0004672">
    <property type="term" value="F:protein kinase activity"/>
    <property type="evidence" value="ECO:0007669"/>
    <property type="project" value="InterPro"/>
</dbReference>
<keyword evidence="10" id="KW-0732">Signal</keyword>
<dbReference type="Gramene" id="Bra000327.1">
    <property type="protein sequence ID" value="Bra000327.1-P"/>
    <property type="gene ID" value="Bra000327"/>
</dbReference>
<evidence type="ECO:0000313" key="13">
    <source>
        <dbReference type="Proteomes" id="UP000011750"/>
    </source>
</evidence>
<evidence type="ECO:0000256" key="2">
    <source>
        <dbReference type="ARBA" id="ARBA00008834"/>
    </source>
</evidence>
<dbReference type="GO" id="GO:0005975">
    <property type="term" value="P:carbohydrate metabolic process"/>
    <property type="evidence" value="ECO:0007669"/>
    <property type="project" value="InterPro"/>
</dbReference>
<keyword evidence="3" id="KW-0134">Cell wall</keyword>
<comment type="similarity">
    <text evidence="2 9">Belongs to the glycosyl hydrolase 28 family.</text>
</comment>
<dbReference type="Gene3D" id="3.30.200.20">
    <property type="entry name" value="Phosphorylase Kinase, domain 1"/>
    <property type="match status" value="1"/>
</dbReference>
<evidence type="ECO:0000259" key="11">
    <source>
        <dbReference type="SMART" id="SM00220"/>
    </source>
</evidence>
<dbReference type="Gene3D" id="1.10.510.10">
    <property type="entry name" value="Transferase(Phosphotransferase) domain 1"/>
    <property type="match status" value="1"/>
</dbReference>
<keyword evidence="7" id="KW-0961">Cell wall biogenesis/degradation</keyword>
<dbReference type="InterPro" id="IPR011050">
    <property type="entry name" value="Pectin_lyase_fold/virulence"/>
</dbReference>
<feature type="signal peptide" evidence="10">
    <location>
        <begin position="1"/>
        <end position="23"/>
    </location>
</feature>
<reference evidence="12" key="3">
    <citation type="submission" date="2023-03" db="UniProtKB">
        <authorList>
            <consortium name="EnsemblPlants"/>
        </authorList>
    </citation>
    <scope>IDENTIFICATION</scope>
    <source>
        <strain evidence="12">cv. Chiifu-401-42</strain>
    </source>
</reference>
<evidence type="ECO:0000256" key="7">
    <source>
        <dbReference type="ARBA" id="ARBA00023316"/>
    </source>
</evidence>
<dbReference type="InParanoid" id="M4C7Z9"/>
<dbReference type="HOGENOM" id="CLU_016031_2_2_1"/>
<dbReference type="GO" id="GO:0005524">
    <property type="term" value="F:ATP binding"/>
    <property type="evidence" value="ECO:0007669"/>
    <property type="project" value="InterPro"/>
</dbReference>
<keyword evidence="5 9" id="KW-0378">Hydrolase</keyword>
<dbReference type="EnsemblPlants" id="Bra000327.1">
    <property type="protein sequence ID" value="Bra000327.1-P"/>
    <property type="gene ID" value="Bra000327"/>
</dbReference>
<dbReference type="eggNOG" id="KOG0660">
    <property type="taxonomic scope" value="Eukaryota"/>
</dbReference>
<dbReference type="SUPFAM" id="SSF56112">
    <property type="entry name" value="Protein kinase-like (PK-like)"/>
    <property type="match status" value="1"/>
</dbReference>
<dbReference type="Gene3D" id="2.160.20.10">
    <property type="entry name" value="Single-stranded right-handed beta-helix, Pectin lyase-like"/>
    <property type="match status" value="1"/>
</dbReference>
<reference evidence="12 13" key="2">
    <citation type="journal article" date="2018" name="Hortic Res">
        <title>Improved Brassica rapa reference genome by single-molecule sequencing and chromosome conformation capture technologies.</title>
        <authorList>
            <person name="Zhang L."/>
            <person name="Cai X."/>
            <person name="Wu J."/>
            <person name="Liu M."/>
            <person name="Grob S."/>
            <person name="Cheng F."/>
            <person name="Liang J."/>
            <person name="Cai C."/>
            <person name="Liu Z."/>
            <person name="Liu B."/>
            <person name="Wang F."/>
            <person name="Li S."/>
            <person name="Liu F."/>
            <person name="Li X."/>
            <person name="Cheng L."/>
            <person name="Yang W."/>
            <person name="Li M.H."/>
            <person name="Grossniklaus U."/>
            <person name="Zheng H."/>
            <person name="Wang X."/>
        </authorList>
    </citation>
    <scope>NUCLEOTIDE SEQUENCE [LARGE SCALE GENOMIC DNA]</scope>
    <source>
        <strain evidence="12 13">cv. Chiifu-401-42</strain>
    </source>
</reference>
<evidence type="ECO:0000256" key="6">
    <source>
        <dbReference type="ARBA" id="ARBA00023295"/>
    </source>
</evidence>
<evidence type="ECO:0000256" key="3">
    <source>
        <dbReference type="ARBA" id="ARBA00022512"/>
    </source>
</evidence>
<evidence type="ECO:0000256" key="4">
    <source>
        <dbReference type="ARBA" id="ARBA00022525"/>
    </source>
</evidence>
<reference evidence="12 13" key="1">
    <citation type="journal article" date="2011" name="Nat. Genet.">
        <title>The genome of the mesopolyploid crop species Brassica rapa.</title>
        <authorList>
            <consortium name="Brassica rapa Genome Sequencing Project Consortium"/>
            <person name="Wang X."/>
            <person name="Wang H."/>
            <person name="Wang J."/>
            <person name="Sun R."/>
            <person name="Wu J."/>
            <person name="Liu S."/>
            <person name="Bai Y."/>
            <person name="Mun J.H."/>
            <person name="Bancroft I."/>
            <person name="Cheng F."/>
            <person name="Huang S."/>
            <person name="Li X."/>
            <person name="Hua W."/>
            <person name="Wang J."/>
            <person name="Wang X."/>
            <person name="Freeling M."/>
            <person name="Pires J.C."/>
            <person name="Paterson A.H."/>
            <person name="Chalhoub B."/>
            <person name="Wang B."/>
            <person name="Hayward A."/>
            <person name="Sharpe A.G."/>
            <person name="Park B.S."/>
            <person name="Weisshaar B."/>
            <person name="Liu B."/>
            <person name="Li B."/>
            <person name="Liu B."/>
            <person name="Tong C."/>
            <person name="Song C."/>
            <person name="Duran C."/>
            <person name="Peng C."/>
            <person name="Geng C."/>
            <person name="Koh C."/>
            <person name="Lin C."/>
            <person name="Edwards D."/>
            <person name="Mu D."/>
            <person name="Shen D."/>
            <person name="Soumpourou E."/>
            <person name="Li F."/>
            <person name="Fraser F."/>
            <person name="Conant G."/>
            <person name="Lassalle G."/>
            <person name="King G.J."/>
            <person name="Bonnema G."/>
            <person name="Tang H."/>
            <person name="Wang H."/>
            <person name="Belcram H."/>
            <person name="Zhou H."/>
            <person name="Hirakawa H."/>
            <person name="Abe H."/>
            <person name="Guo H."/>
            <person name="Wang H."/>
            <person name="Jin H."/>
            <person name="Parkin I.A."/>
            <person name="Batley J."/>
            <person name="Kim J.S."/>
            <person name="Just J."/>
            <person name="Li J."/>
            <person name="Xu J."/>
            <person name="Deng J."/>
            <person name="Kim J.A."/>
            <person name="Li J."/>
            <person name="Yu J."/>
            <person name="Meng J."/>
            <person name="Wang J."/>
            <person name="Min J."/>
            <person name="Poulain J."/>
            <person name="Wang J."/>
            <person name="Hatakeyama K."/>
            <person name="Wu K."/>
            <person name="Wang L."/>
            <person name="Fang L."/>
            <person name="Trick M."/>
            <person name="Links M.G."/>
            <person name="Zhao M."/>
            <person name="Jin M."/>
            <person name="Ramchiary N."/>
            <person name="Drou N."/>
            <person name="Berkman P.J."/>
            <person name="Cai Q."/>
            <person name="Huang Q."/>
            <person name="Li R."/>
            <person name="Tabata S."/>
            <person name="Cheng S."/>
            <person name="Zhang S."/>
            <person name="Zhang S."/>
            <person name="Huang S."/>
            <person name="Sato S."/>
            <person name="Sun S."/>
            <person name="Kwon S.J."/>
            <person name="Choi S.R."/>
            <person name="Lee T.H."/>
            <person name="Fan W."/>
            <person name="Zhao X."/>
            <person name="Tan X."/>
            <person name="Xu X."/>
            <person name="Wang Y."/>
            <person name="Qiu Y."/>
            <person name="Yin Y."/>
            <person name="Li Y."/>
            <person name="Du Y."/>
            <person name="Liao Y."/>
            <person name="Lim Y."/>
            <person name="Narusaka Y."/>
            <person name="Wang Y."/>
            <person name="Wang Z."/>
            <person name="Li Z."/>
            <person name="Wang Z."/>
            <person name="Xiong Z."/>
            <person name="Zhang Z."/>
        </authorList>
    </citation>
    <scope>NUCLEOTIDE SEQUENCE [LARGE SCALE GENOMIC DNA]</scope>
    <source>
        <strain evidence="12 13">cv. Chiifu-401-42</strain>
    </source>
</reference>
<dbReference type="AlphaFoldDB" id="M4C7Z9"/>
<dbReference type="InterPro" id="IPR006626">
    <property type="entry name" value="PbH1"/>
</dbReference>
<dbReference type="GO" id="GO:0071555">
    <property type="term" value="P:cell wall organization"/>
    <property type="evidence" value="ECO:0007669"/>
    <property type="project" value="UniProtKB-KW"/>
</dbReference>
<comment type="subcellular location">
    <subcellularLocation>
        <location evidence="1">Secreted</location>
        <location evidence="1">Cell wall</location>
    </subcellularLocation>
</comment>
<name>M4C7Z9_BRACM</name>
<evidence type="ECO:0000313" key="12">
    <source>
        <dbReference type="EnsemblPlants" id="Bra000327.1-P"/>
    </source>
</evidence>
<dbReference type="InterPro" id="IPR011009">
    <property type="entry name" value="Kinase-like_dom_sf"/>
</dbReference>
<dbReference type="STRING" id="51351.M4C7Z9"/>
<evidence type="ECO:0000256" key="5">
    <source>
        <dbReference type="ARBA" id="ARBA00022801"/>
    </source>
</evidence>
<dbReference type="OMA" id="MAHQNIF"/>
<dbReference type="PANTHER" id="PTHR31375">
    <property type="match status" value="1"/>
</dbReference>
<feature type="active site" evidence="8">
    <location>
        <position position="247"/>
    </location>
</feature>
<organism evidence="12 13">
    <name type="scientific">Brassica campestris</name>
    <name type="common">Field mustard</name>
    <dbReference type="NCBI Taxonomy" id="3711"/>
    <lineage>
        <taxon>Eukaryota</taxon>
        <taxon>Viridiplantae</taxon>
        <taxon>Streptophyta</taxon>
        <taxon>Embryophyta</taxon>
        <taxon>Tracheophyta</taxon>
        <taxon>Spermatophyta</taxon>
        <taxon>Magnoliopsida</taxon>
        <taxon>eudicotyledons</taxon>
        <taxon>Gunneridae</taxon>
        <taxon>Pentapetalae</taxon>
        <taxon>rosids</taxon>
        <taxon>malvids</taxon>
        <taxon>Brassicales</taxon>
        <taxon>Brassicaceae</taxon>
        <taxon>Brassiceae</taxon>
        <taxon>Brassica</taxon>
    </lineage>
</organism>
<dbReference type="SMART" id="SM00220">
    <property type="entry name" value="S_TKc"/>
    <property type="match status" value="1"/>
</dbReference>
<sequence>MTCITSTFKALCLSFLFVTAVASRPTNRPKVFNVQRYGAKADGKTDNAKAFTSIWNSACTRKGGNSKIYVPKGTFYLSGLEFVGPCVNQIEFVNDGTLLAPANPRDIKQDIWIKFRYINNLIISGAGTLDGQGKESWPLNDCHKNPNCPKLAMTMGFAFVNNSRINGITSLNSKMGHFNFFYVHHFNITNVTITAPGDSPNTDGLKFGFCSNINISNTHIGTGDDCIAILSGTTNMDISNVTCGPGHGISVGSLGKNKEEKDVNGLTVRDIVFNGTSDGIRIKTWESSASKILVSNFVYENIQMINVGNPINIDQKYCPHPPCEKKIVAIRDIIPPPLRTVFNDVYIAYELMDTDLHQIMRSNQGLSEEHCQRYIRQLPPYPRQSITDKFPNVYPLAIDLIEKMLTFDPRRRVTVLDALAHPYLNSLHAISDEPECTIPFNFDFEQHALSEEQMKELIYREALAFNPEYQPAIA</sequence>
<dbReference type="InterPro" id="IPR012334">
    <property type="entry name" value="Pectin_lyas_fold"/>
</dbReference>
<dbReference type="InterPro" id="IPR000743">
    <property type="entry name" value="Glyco_hydro_28"/>
</dbReference>
<dbReference type="FunFam" id="2.160.20.10:FF:000004">
    <property type="entry name" value="Pectin lyase-like superfamily protein"/>
    <property type="match status" value="1"/>
</dbReference>
<evidence type="ECO:0000256" key="8">
    <source>
        <dbReference type="PROSITE-ProRule" id="PRU10052"/>
    </source>
</evidence>
<feature type="domain" description="Protein kinase" evidence="11">
    <location>
        <begin position="266"/>
        <end position="424"/>
    </location>
</feature>